<protein>
    <submittedName>
        <fullName evidence="2">Uncharacterized protein</fullName>
    </submittedName>
</protein>
<keyword evidence="3" id="KW-1185">Reference proteome</keyword>
<proteinExistence type="predicted"/>
<dbReference type="EMBL" id="FNKH01000002">
    <property type="protein sequence ID" value="SDQ24833.1"/>
    <property type="molecule type" value="Genomic_DNA"/>
</dbReference>
<dbReference type="STRING" id="37928.SAMN04489742_0256"/>
<keyword evidence="1" id="KW-0812">Transmembrane</keyword>
<keyword evidence="1" id="KW-1133">Transmembrane helix</keyword>
<evidence type="ECO:0000313" key="2">
    <source>
        <dbReference type="EMBL" id="SDQ24833.1"/>
    </source>
</evidence>
<dbReference type="AlphaFoldDB" id="A0A1H0ZBN6"/>
<sequence length="71" mass="7607">MRAFGHPAAPCYSQGEALAWGQLPIIGCGDPMGLKRKWRRLSDAKKRNIANTVVAVLAVLVLAAVAYAMLV</sequence>
<organism evidence="2 3">
    <name type="scientific">Crystallibacter crystallopoietes</name>
    <dbReference type="NCBI Taxonomy" id="37928"/>
    <lineage>
        <taxon>Bacteria</taxon>
        <taxon>Bacillati</taxon>
        <taxon>Actinomycetota</taxon>
        <taxon>Actinomycetes</taxon>
        <taxon>Micrococcales</taxon>
        <taxon>Micrococcaceae</taxon>
        <taxon>Crystallibacter</taxon>
    </lineage>
</organism>
<evidence type="ECO:0000313" key="3">
    <source>
        <dbReference type="Proteomes" id="UP000181917"/>
    </source>
</evidence>
<accession>A0A1H0ZBN6</accession>
<keyword evidence="1" id="KW-0472">Membrane</keyword>
<evidence type="ECO:0000256" key="1">
    <source>
        <dbReference type="SAM" id="Phobius"/>
    </source>
</evidence>
<reference evidence="2 3" key="1">
    <citation type="submission" date="2016-10" db="EMBL/GenBank/DDBJ databases">
        <authorList>
            <person name="de Groot N.N."/>
        </authorList>
    </citation>
    <scope>NUCLEOTIDE SEQUENCE [LARGE SCALE GENOMIC DNA]</scope>
    <source>
        <strain evidence="2 3">DSM 20117</strain>
    </source>
</reference>
<feature type="transmembrane region" description="Helical" evidence="1">
    <location>
        <begin position="49"/>
        <end position="70"/>
    </location>
</feature>
<name>A0A1H0ZBN6_9MICC</name>
<dbReference type="Proteomes" id="UP000181917">
    <property type="component" value="Unassembled WGS sequence"/>
</dbReference>
<gene>
    <name evidence="2" type="ORF">SAMN04489742_0256</name>
</gene>